<evidence type="ECO:0000313" key="2">
    <source>
        <dbReference type="Proteomes" id="UP000054560"/>
    </source>
</evidence>
<gene>
    <name evidence="1" type="ORF">SARC_05885</name>
</gene>
<dbReference type="EMBL" id="KQ241993">
    <property type="protein sequence ID" value="KNC81813.1"/>
    <property type="molecule type" value="Genomic_DNA"/>
</dbReference>
<dbReference type="RefSeq" id="XP_014155715.1">
    <property type="nucleotide sequence ID" value="XM_014300240.1"/>
</dbReference>
<evidence type="ECO:0000313" key="1">
    <source>
        <dbReference type="EMBL" id="KNC81813.1"/>
    </source>
</evidence>
<dbReference type="AlphaFoldDB" id="A0A0L0G0S9"/>
<sequence length="87" mass="10463">MGTMEYILAREWFSYVDQLYRPHDAYGFVCLGNQQIIPFYLRTPDGGEFAISWHLLNLWCNLAWYDIERVFIKVMADRDRVITHADW</sequence>
<reference evidence="1 2" key="1">
    <citation type="submission" date="2011-02" db="EMBL/GenBank/DDBJ databases">
        <title>The Genome Sequence of Sphaeroforma arctica JP610.</title>
        <authorList>
            <consortium name="The Broad Institute Genome Sequencing Platform"/>
            <person name="Russ C."/>
            <person name="Cuomo C."/>
            <person name="Young S.K."/>
            <person name="Zeng Q."/>
            <person name="Gargeya S."/>
            <person name="Alvarado L."/>
            <person name="Berlin A."/>
            <person name="Chapman S.B."/>
            <person name="Chen Z."/>
            <person name="Freedman E."/>
            <person name="Gellesch M."/>
            <person name="Goldberg J."/>
            <person name="Griggs A."/>
            <person name="Gujja S."/>
            <person name="Heilman E."/>
            <person name="Heiman D."/>
            <person name="Howarth C."/>
            <person name="Mehta T."/>
            <person name="Neiman D."/>
            <person name="Pearson M."/>
            <person name="Roberts A."/>
            <person name="Saif S."/>
            <person name="Shea T."/>
            <person name="Shenoy N."/>
            <person name="Sisk P."/>
            <person name="Stolte C."/>
            <person name="Sykes S."/>
            <person name="White J."/>
            <person name="Yandava C."/>
            <person name="Burger G."/>
            <person name="Gray M.W."/>
            <person name="Holland P.W.H."/>
            <person name="King N."/>
            <person name="Lang F.B.F."/>
            <person name="Roger A.J."/>
            <person name="Ruiz-Trillo I."/>
            <person name="Haas B."/>
            <person name="Nusbaum C."/>
            <person name="Birren B."/>
        </authorList>
    </citation>
    <scope>NUCLEOTIDE SEQUENCE [LARGE SCALE GENOMIC DNA]</scope>
    <source>
        <strain evidence="1 2">JP610</strain>
    </source>
</reference>
<proteinExistence type="predicted"/>
<keyword evidence="2" id="KW-1185">Reference proteome</keyword>
<protein>
    <submittedName>
        <fullName evidence="1">Uncharacterized protein</fullName>
    </submittedName>
</protein>
<name>A0A0L0G0S9_9EUKA</name>
<organism evidence="1 2">
    <name type="scientific">Sphaeroforma arctica JP610</name>
    <dbReference type="NCBI Taxonomy" id="667725"/>
    <lineage>
        <taxon>Eukaryota</taxon>
        <taxon>Ichthyosporea</taxon>
        <taxon>Ichthyophonida</taxon>
        <taxon>Sphaeroforma</taxon>
    </lineage>
</organism>
<accession>A0A0L0G0S9</accession>
<dbReference type="Proteomes" id="UP000054560">
    <property type="component" value="Unassembled WGS sequence"/>
</dbReference>
<dbReference type="GeneID" id="25906389"/>